<accession>A0A563VQ31</accession>
<dbReference type="Gene3D" id="1.10.530.10">
    <property type="match status" value="1"/>
</dbReference>
<dbReference type="InterPro" id="IPR023346">
    <property type="entry name" value="Lysozyme-like_dom_sf"/>
</dbReference>
<protein>
    <submittedName>
        <fullName evidence="1">Lysozyme</fullName>
        <ecNumber evidence="1">3.2.1.17</ecNumber>
    </submittedName>
</protein>
<keyword evidence="1" id="KW-0378">Hydrolase</keyword>
<sequence>MENNAHNKGNIAGKLLLFISFISLLLSLQGYVRKKPFYQPENYPLSTRGTAPLVMQGGDPYIRALMRTITASEANVKQPYHVIYGGSQVTDLTDHPDRCITITVGINKGNCSTAAGRYQMLNFVWDEKATRYHPNPNGVLWWKKYSFEPEYQDAVVHAWLSDKNAWGVDISESLKAGEIDSVLRLLSGTWTSLGYGIETNSMSQYLPQVYQNMLQEELS</sequence>
<gene>
    <name evidence="1" type="ORF">H1P_200036</name>
</gene>
<dbReference type="Proteomes" id="UP000320055">
    <property type="component" value="Unassembled WGS sequence"/>
</dbReference>
<dbReference type="SUPFAM" id="SSF53955">
    <property type="entry name" value="Lysozyme-like"/>
    <property type="match status" value="1"/>
</dbReference>
<reference evidence="1 2" key="1">
    <citation type="submission" date="2019-01" db="EMBL/GenBank/DDBJ databases">
        <authorList>
            <person name="Brito A."/>
        </authorList>
    </citation>
    <scope>NUCLEOTIDE SEQUENCE [LARGE SCALE GENOMIC DNA]</scope>
    <source>
        <strain evidence="1">1</strain>
    </source>
</reference>
<name>A0A563VQ31_9CYAN</name>
<keyword evidence="1" id="KW-0326">Glycosidase</keyword>
<organism evidence="1 2">
    <name type="scientific">Hyella patelloides LEGE 07179</name>
    <dbReference type="NCBI Taxonomy" id="945734"/>
    <lineage>
        <taxon>Bacteria</taxon>
        <taxon>Bacillati</taxon>
        <taxon>Cyanobacteriota</taxon>
        <taxon>Cyanophyceae</taxon>
        <taxon>Pleurocapsales</taxon>
        <taxon>Hyellaceae</taxon>
        <taxon>Hyella</taxon>
    </lineage>
</organism>
<dbReference type="AlphaFoldDB" id="A0A563VQ31"/>
<keyword evidence="2" id="KW-1185">Reference proteome</keyword>
<evidence type="ECO:0000313" key="1">
    <source>
        <dbReference type="EMBL" id="VEP13504.1"/>
    </source>
</evidence>
<proteinExistence type="predicted"/>
<dbReference type="EMBL" id="CAACVJ010000113">
    <property type="protein sequence ID" value="VEP13504.1"/>
    <property type="molecule type" value="Genomic_DNA"/>
</dbReference>
<dbReference type="OrthoDB" id="481043at2"/>
<dbReference type="EC" id="3.2.1.17" evidence="1"/>
<evidence type="ECO:0000313" key="2">
    <source>
        <dbReference type="Proteomes" id="UP000320055"/>
    </source>
</evidence>
<dbReference type="GO" id="GO:0003796">
    <property type="term" value="F:lysozyme activity"/>
    <property type="evidence" value="ECO:0007669"/>
    <property type="project" value="UniProtKB-EC"/>
</dbReference>
<dbReference type="RefSeq" id="WP_144864524.1">
    <property type="nucleotide sequence ID" value="NZ_LR213781.1"/>
</dbReference>